<comment type="caution">
    <text evidence="1">The sequence shown here is derived from an EMBL/GenBank/DDBJ whole genome shotgun (WGS) entry which is preliminary data.</text>
</comment>
<evidence type="ECO:0000313" key="1">
    <source>
        <dbReference type="EMBL" id="KAG2629009.1"/>
    </source>
</evidence>
<organism evidence="1 2">
    <name type="scientific">Panicum virgatum</name>
    <name type="common">Blackwell switchgrass</name>
    <dbReference type="NCBI Taxonomy" id="38727"/>
    <lineage>
        <taxon>Eukaryota</taxon>
        <taxon>Viridiplantae</taxon>
        <taxon>Streptophyta</taxon>
        <taxon>Embryophyta</taxon>
        <taxon>Tracheophyta</taxon>
        <taxon>Spermatophyta</taxon>
        <taxon>Magnoliopsida</taxon>
        <taxon>Liliopsida</taxon>
        <taxon>Poales</taxon>
        <taxon>Poaceae</taxon>
        <taxon>PACMAD clade</taxon>
        <taxon>Panicoideae</taxon>
        <taxon>Panicodae</taxon>
        <taxon>Paniceae</taxon>
        <taxon>Panicinae</taxon>
        <taxon>Panicum</taxon>
        <taxon>Panicum sect. Hiantes</taxon>
    </lineage>
</organism>
<keyword evidence="2" id="KW-1185">Reference proteome</keyword>
<name>A0A8T0VAT8_PANVG</name>
<evidence type="ECO:0008006" key="3">
    <source>
        <dbReference type="Google" id="ProtNLM"/>
    </source>
</evidence>
<reference evidence="1" key="1">
    <citation type="submission" date="2020-05" db="EMBL/GenBank/DDBJ databases">
        <title>WGS assembly of Panicum virgatum.</title>
        <authorList>
            <person name="Lovell J.T."/>
            <person name="Jenkins J."/>
            <person name="Shu S."/>
            <person name="Juenger T.E."/>
            <person name="Schmutz J."/>
        </authorList>
    </citation>
    <scope>NUCLEOTIDE SEQUENCE</scope>
    <source>
        <strain evidence="1">AP13</strain>
    </source>
</reference>
<dbReference type="PANTHER" id="PTHR47127">
    <property type="entry name" value="10A19I.15"/>
    <property type="match status" value="1"/>
</dbReference>
<sequence>MRWNNASSGFVLRRMAQLVSDSSRPDKVFKDKGCQPSGQIVEGVHWKWRQKWAKVSKFKDLSGALWDNDLNAIMLNTDHYSNHIKDHPKYVEFLNCPIRFYTNMEAIFGHAMATRKYAVGSVGGKRKRGAFTEDEKLMLTKMSDAVNNVANALRETGPAHVDANLYLAVMETTRFNEEALIVAYTYLLDNKAQRRGFVGMSDSHRSLWLRTFLAKNYYMYNWSIARVHGP</sequence>
<dbReference type="EMBL" id="CM029041">
    <property type="protein sequence ID" value="KAG2629009.1"/>
    <property type="molecule type" value="Genomic_DNA"/>
</dbReference>
<protein>
    <recommendedName>
        <fullName evidence="3">Myb/SANT-like domain-containing protein</fullName>
    </recommendedName>
</protein>
<evidence type="ECO:0000313" key="2">
    <source>
        <dbReference type="Proteomes" id="UP000823388"/>
    </source>
</evidence>
<dbReference type="AlphaFoldDB" id="A0A8T0VAT8"/>
<gene>
    <name evidence="1" type="ORF">PVAP13_3KG401701</name>
</gene>
<proteinExistence type="predicted"/>
<dbReference type="Proteomes" id="UP000823388">
    <property type="component" value="Chromosome 3K"/>
</dbReference>
<accession>A0A8T0VAT8</accession>